<accession>A0A511R5A6</accession>
<dbReference type="AlphaFoldDB" id="A0A511R5A6"/>
<dbReference type="EMBL" id="BJXL01000131">
    <property type="protein sequence ID" value="GEM84793.1"/>
    <property type="molecule type" value="Genomic_DNA"/>
</dbReference>
<dbReference type="Proteomes" id="UP000321197">
    <property type="component" value="Unassembled WGS sequence"/>
</dbReference>
<dbReference type="RefSeq" id="WP_119341957.1">
    <property type="nucleotide sequence ID" value="NZ_BJXL01000131.1"/>
</dbReference>
<comment type="caution">
    <text evidence="1">The sequence shown here is derived from an EMBL/GenBank/DDBJ whole genome shotgun (WGS) entry which is preliminary data.</text>
</comment>
<proteinExistence type="predicted"/>
<dbReference type="OrthoDB" id="25829at2"/>
<name>A0A511R5A6_9DEIN</name>
<evidence type="ECO:0000313" key="2">
    <source>
        <dbReference type="Proteomes" id="UP000321197"/>
    </source>
</evidence>
<organism evidence="1 2">
    <name type="scientific">Meiothermus hypogaeus NBRC 106114</name>
    <dbReference type="NCBI Taxonomy" id="1227553"/>
    <lineage>
        <taxon>Bacteria</taxon>
        <taxon>Thermotogati</taxon>
        <taxon>Deinococcota</taxon>
        <taxon>Deinococci</taxon>
        <taxon>Thermales</taxon>
        <taxon>Thermaceae</taxon>
        <taxon>Meiothermus</taxon>
    </lineage>
</organism>
<gene>
    <name evidence="1" type="ORF">MHY01S_29590</name>
</gene>
<evidence type="ECO:0000313" key="1">
    <source>
        <dbReference type="EMBL" id="GEM84793.1"/>
    </source>
</evidence>
<dbReference type="Gene3D" id="2.60.120.260">
    <property type="entry name" value="Galactose-binding domain-like"/>
    <property type="match status" value="1"/>
</dbReference>
<reference evidence="1 2" key="1">
    <citation type="submission" date="2019-07" db="EMBL/GenBank/DDBJ databases">
        <title>Whole genome shotgun sequence of Meiothermus hypogaeus NBRC 106114.</title>
        <authorList>
            <person name="Hosoyama A."/>
            <person name="Uohara A."/>
            <person name="Ohji S."/>
            <person name="Ichikawa N."/>
        </authorList>
    </citation>
    <scope>NUCLEOTIDE SEQUENCE [LARGE SCALE GENOMIC DNA]</scope>
    <source>
        <strain evidence="1 2">NBRC 106114</strain>
    </source>
</reference>
<protein>
    <submittedName>
        <fullName evidence="1">Uncharacterized protein</fullName>
    </submittedName>
</protein>
<sequence>MNGKNLKYFVLGVSIVAAGLSALAVTIPNSFSAGQVISAAALNANFTALKTAVDTLEAKPTTGLLRSTAIPVSCETVAAFTNTYTKIADLGTFNKQDANSTIELTFTGRLYVQSLTSSNGAIFELRVDNNPTATGRIRALVLSNEVGGTGVNATMNGVVTGLPTGTHTVSIWVRAANNGSGTEAFTDPGCFGTAQVLVKEMR</sequence>